<keyword evidence="2" id="KW-1003">Cell membrane</keyword>
<feature type="transmembrane region" description="Helical" evidence="6">
    <location>
        <begin position="372"/>
        <end position="394"/>
    </location>
</feature>
<dbReference type="GO" id="GO:0005886">
    <property type="term" value="C:plasma membrane"/>
    <property type="evidence" value="ECO:0007669"/>
    <property type="project" value="UniProtKB-SubCell"/>
</dbReference>
<feature type="transmembrane region" description="Helical" evidence="6">
    <location>
        <begin position="170"/>
        <end position="190"/>
    </location>
</feature>
<dbReference type="SUPFAM" id="SSF103473">
    <property type="entry name" value="MFS general substrate transporter"/>
    <property type="match status" value="1"/>
</dbReference>
<dbReference type="InterPro" id="IPR011701">
    <property type="entry name" value="MFS"/>
</dbReference>
<evidence type="ECO:0000256" key="4">
    <source>
        <dbReference type="ARBA" id="ARBA00022989"/>
    </source>
</evidence>
<comment type="caution">
    <text evidence="8">The sequence shown here is derived from an EMBL/GenBank/DDBJ whole genome shotgun (WGS) entry which is preliminary data.</text>
</comment>
<accession>A0A7W8JUL6</accession>
<sequence length="408" mass="42122">MTTTAPTTLWNRNFVIWWLGSAQSALGSALAGIATSFLVLGQTGSAGAMGVNLALALLPALLSPLFGALVDRLPVKLPLITGNLLRAALQLGVGVWALHGHVPVEVLHGAALLTGLVGAFYGPASMGVTPRLIPPNQLQRAGGLMQGSAQTMQMLGLVGGGLLISQVGSAPALILDGLSFLIFSALLMLVRFPTHTAQGAKESFWASFVGGLRYVRRSPMLIGLPLTALLVNAALAPMEMLLPKRMLALGVGAAGYGLFFGILLGGMVVGSLGLAWLGERARPRVLSVLGLGGLGLSVLALSFTQTALQMHVLAAWMGLATATTNVSIAVLFQQRVQPEYYGRVGSLLNMVATAGMPLTLLALAPLADQLPFALIIGMAGAVTVLGALAWTGVLRREPPPISHPPVPA</sequence>
<evidence type="ECO:0000313" key="9">
    <source>
        <dbReference type="Proteomes" id="UP000552709"/>
    </source>
</evidence>
<evidence type="ECO:0000256" key="6">
    <source>
        <dbReference type="SAM" id="Phobius"/>
    </source>
</evidence>
<gene>
    <name evidence="8" type="ORF">HNQ08_002592</name>
</gene>
<evidence type="ECO:0000256" key="3">
    <source>
        <dbReference type="ARBA" id="ARBA00022692"/>
    </source>
</evidence>
<feature type="domain" description="Major facilitator superfamily (MFS) profile" evidence="7">
    <location>
        <begin position="220"/>
        <end position="408"/>
    </location>
</feature>
<dbReference type="AlphaFoldDB" id="A0A7W8JUL6"/>
<feature type="transmembrane region" description="Helical" evidence="6">
    <location>
        <begin position="220"/>
        <end position="238"/>
    </location>
</feature>
<feature type="transmembrane region" description="Helical" evidence="6">
    <location>
        <begin position="106"/>
        <end position="124"/>
    </location>
</feature>
<keyword evidence="5 6" id="KW-0472">Membrane</keyword>
<dbReference type="Pfam" id="PF07690">
    <property type="entry name" value="MFS_1"/>
    <property type="match status" value="1"/>
</dbReference>
<evidence type="ECO:0000256" key="2">
    <source>
        <dbReference type="ARBA" id="ARBA00022475"/>
    </source>
</evidence>
<dbReference type="PANTHER" id="PTHR23513">
    <property type="entry name" value="INTEGRAL MEMBRANE EFFLUX PROTEIN-RELATED"/>
    <property type="match status" value="1"/>
</dbReference>
<dbReference type="CDD" id="cd06173">
    <property type="entry name" value="MFS_MefA_like"/>
    <property type="match status" value="1"/>
</dbReference>
<evidence type="ECO:0000259" key="7">
    <source>
        <dbReference type="PROSITE" id="PS50850"/>
    </source>
</evidence>
<proteinExistence type="predicted"/>
<dbReference type="InterPro" id="IPR036259">
    <property type="entry name" value="MFS_trans_sf"/>
</dbReference>
<keyword evidence="9" id="KW-1185">Reference proteome</keyword>
<keyword evidence="3 6" id="KW-0812">Transmembrane</keyword>
<feature type="transmembrane region" description="Helical" evidence="6">
    <location>
        <begin position="258"/>
        <end position="278"/>
    </location>
</feature>
<dbReference type="GO" id="GO:0022857">
    <property type="term" value="F:transmembrane transporter activity"/>
    <property type="evidence" value="ECO:0007669"/>
    <property type="project" value="InterPro"/>
</dbReference>
<dbReference type="Gene3D" id="1.20.1250.20">
    <property type="entry name" value="MFS general substrate transporter like domains"/>
    <property type="match status" value="2"/>
</dbReference>
<feature type="transmembrane region" description="Helical" evidence="6">
    <location>
        <begin position="344"/>
        <end position="366"/>
    </location>
</feature>
<reference evidence="8 9" key="1">
    <citation type="submission" date="2020-08" db="EMBL/GenBank/DDBJ databases">
        <title>Genomic Encyclopedia of Type Strains, Phase IV (KMG-IV): sequencing the most valuable type-strain genomes for metagenomic binning, comparative biology and taxonomic classification.</title>
        <authorList>
            <person name="Goeker M."/>
        </authorList>
    </citation>
    <scope>NUCLEOTIDE SEQUENCE [LARGE SCALE GENOMIC DNA]</scope>
    <source>
        <strain evidence="8 9">DSM 27939</strain>
    </source>
</reference>
<feature type="transmembrane region" description="Helical" evidence="6">
    <location>
        <begin position="285"/>
        <end position="304"/>
    </location>
</feature>
<feature type="transmembrane region" description="Helical" evidence="6">
    <location>
        <begin position="15"/>
        <end position="39"/>
    </location>
</feature>
<dbReference type="PROSITE" id="PS50850">
    <property type="entry name" value="MFS"/>
    <property type="match status" value="1"/>
</dbReference>
<dbReference type="PANTHER" id="PTHR23513:SF11">
    <property type="entry name" value="STAPHYLOFERRIN A TRANSPORTER"/>
    <property type="match status" value="1"/>
</dbReference>
<dbReference type="Proteomes" id="UP000552709">
    <property type="component" value="Unassembled WGS sequence"/>
</dbReference>
<feature type="transmembrane region" description="Helical" evidence="6">
    <location>
        <begin position="51"/>
        <end position="70"/>
    </location>
</feature>
<name>A0A7W8JUL6_9DEIO</name>
<dbReference type="EMBL" id="JACHFL010000006">
    <property type="protein sequence ID" value="MBB5363486.1"/>
    <property type="molecule type" value="Genomic_DNA"/>
</dbReference>
<dbReference type="InterPro" id="IPR020846">
    <property type="entry name" value="MFS_dom"/>
</dbReference>
<protein>
    <submittedName>
        <fullName evidence="8">DHA3 family macrolide efflux protein-like MFS transporter</fullName>
    </submittedName>
</protein>
<evidence type="ECO:0000256" key="1">
    <source>
        <dbReference type="ARBA" id="ARBA00004651"/>
    </source>
</evidence>
<organism evidence="8 9">
    <name type="scientific">Deinococcus humi</name>
    <dbReference type="NCBI Taxonomy" id="662880"/>
    <lineage>
        <taxon>Bacteria</taxon>
        <taxon>Thermotogati</taxon>
        <taxon>Deinococcota</taxon>
        <taxon>Deinococci</taxon>
        <taxon>Deinococcales</taxon>
        <taxon>Deinococcaceae</taxon>
        <taxon>Deinococcus</taxon>
    </lineage>
</organism>
<feature type="transmembrane region" description="Helical" evidence="6">
    <location>
        <begin position="310"/>
        <end position="332"/>
    </location>
</feature>
<evidence type="ECO:0000313" key="8">
    <source>
        <dbReference type="EMBL" id="MBB5363486.1"/>
    </source>
</evidence>
<comment type="subcellular location">
    <subcellularLocation>
        <location evidence="1">Cell membrane</location>
        <topology evidence="1">Multi-pass membrane protein</topology>
    </subcellularLocation>
</comment>
<keyword evidence="4 6" id="KW-1133">Transmembrane helix</keyword>
<evidence type="ECO:0000256" key="5">
    <source>
        <dbReference type="ARBA" id="ARBA00023136"/>
    </source>
</evidence>
<dbReference type="RefSeq" id="WP_184132545.1">
    <property type="nucleotide sequence ID" value="NZ_JACHFL010000006.1"/>
</dbReference>